<sequence>MAALQISLSDTAVSRLVLAEKGQYVVRDTDLKGFFVVVGTRHMTFMVRAEHWENGKRKAVQAKVGRVGEIKAREARSVAKEYLGRIARGEPLTDDEPDETEGPTVEAQEPPSVTLHEAWERYRDSHLVRKGRSARTIESYADHVTRLFADWKDQSLLVLGNEPALVADRHNKITRENGPYVANGAMRTLRAIYNHARKTHRYLPADNPVDAIDWNEEERRNTGMGLKDLPKWFGELFALDNPIRREFHLFSLLSGCRPGALKVAEIGHLDFRRRLLHIPAPKGGAKKAFDIPLSPPMIRCLIRAIRCSRIMHPFAGRRWIFAADSHTGHIAEQKEDRDKLSKWANELRQTFRTVGQAAGVPELDIHILMNHALQGANAGYITTNRLLEDHLRGHQACISATMLEALRTSHIARRSEILGWLETGRIAVQDRSAAPDAASATVRRPKKQRLTPRRARRSGPHEALVDPSGREAVAS</sequence>
<dbReference type="Gene3D" id="3.30.160.390">
    <property type="entry name" value="Integrase, DNA-binding domain"/>
    <property type="match status" value="1"/>
</dbReference>
<comment type="similarity">
    <text evidence="1">Belongs to the 'phage' integrase family.</text>
</comment>
<evidence type="ECO:0000256" key="6">
    <source>
        <dbReference type="SAM" id="MobiDB-lite"/>
    </source>
</evidence>
<name>A0A1G7YLE3_9HYPH</name>
<evidence type="ECO:0000313" key="9">
    <source>
        <dbReference type="Proteomes" id="UP000199495"/>
    </source>
</evidence>
<evidence type="ECO:0000256" key="1">
    <source>
        <dbReference type="ARBA" id="ARBA00008857"/>
    </source>
</evidence>
<evidence type="ECO:0000256" key="5">
    <source>
        <dbReference type="PROSITE-ProRule" id="PRU01248"/>
    </source>
</evidence>
<dbReference type="EMBL" id="FNCS01000014">
    <property type="protein sequence ID" value="SDG97166.1"/>
    <property type="molecule type" value="Genomic_DNA"/>
</dbReference>
<feature type="compositionally biased region" description="Basic residues" evidence="6">
    <location>
        <begin position="443"/>
        <end position="458"/>
    </location>
</feature>
<keyword evidence="2" id="KW-0229">DNA integration</keyword>
<keyword evidence="3 5" id="KW-0238">DNA-binding</keyword>
<dbReference type="AlphaFoldDB" id="A0A1G7YLE3"/>
<dbReference type="InterPro" id="IPR025166">
    <property type="entry name" value="Integrase_DNA_bind_dom"/>
</dbReference>
<dbReference type="InterPro" id="IPR013762">
    <property type="entry name" value="Integrase-like_cat_sf"/>
</dbReference>
<dbReference type="InterPro" id="IPR010998">
    <property type="entry name" value="Integrase_recombinase_N"/>
</dbReference>
<keyword evidence="4" id="KW-0233">DNA recombination</keyword>
<dbReference type="GO" id="GO:0006310">
    <property type="term" value="P:DNA recombination"/>
    <property type="evidence" value="ECO:0007669"/>
    <property type="project" value="UniProtKB-KW"/>
</dbReference>
<dbReference type="GO" id="GO:0015074">
    <property type="term" value="P:DNA integration"/>
    <property type="evidence" value="ECO:0007669"/>
    <property type="project" value="UniProtKB-KW"/>
</dbReference>
<protein>
    <recommendedName>
        <fullName evidence="7">Core-binding (CB) domain-containing protein</fullName>
    </recommendedName>
</protein>
<evidence type="ECO:0000256" key="2">
    <source>
        <dbReference type="ARBA" id="ARBA00022908"/>
    </source>
</evidence>
<dbReference type="InterPro" id="IPR044068">
    <property type="entry name" value="CB"/>
</dbReference>
<organism evidence="8 9">
    <name type="scientific">Pelagibacterium luteolum</name>
    <dbReference type="NCBI Taxonomy" id="440168"/>
    <lineage>
        <taxon>Bacteria</taxon>
        <taxon>Pseudomonadati</taxon>
        <taxon>Pseudomonadota</taxon>
        <taxon>Alphaproteobacteria</taxon>
        <taxon>Hyphomicrobiales</taxon>
        <taxon>Devosiaceae</taxon>
        <taxon>Pelagibacterium</taxon>
    </lineage>
</organism>
<dbReference type="Gene3D" id="1.10.150.130">
    <property type="match status" value="1"/>
</dbReference>
<gene>
    <name evidence="8" type="ORF">SAMN04487974_11475</name>
</gene>
<dbReference type="SUPFAM" id="SSF56349">
    <property type="entry name" value="DNA breaking-rejoining enzymes"/>
    <property type="match status" value="1"/>
</dbReference>
<dbReference type="Pfam" id="PF13356">
    <property type="entry name" value="Arm-DNA-bind_3"/>
    <property type="match status" value="1"/>
</dbReference>
<feature type="compositionally biased region" description="Acidic residues" evidence="6">
    <location>
        <begin position="92"/>
        <end position="101"/>
    </location>
</feature>
<dbReference type="RefSeq" id="WP_176762720.1">
    <property type="nucleotide sequence ID" value="NZ_FNCS01000014.1"/>
</dbReference>
<dbReference type="PANTHER" id="PTHR30629">
    <property type="entry name" value="PROPHAGE INTEGRASE"/>
    <property type="match status" value="1"/>
</dbReference>
<feature type="region of interest" description="Disordered" evidence="6">
    <location>
        <begin position="87"/>
        <end position="111"/>
    </location>
</feature>
<accession>A0A1G7YLE3</accession>
<feature type="domain" description="Core-binding (CB)" evidence="7">
    <location>
        <begin position="113"/>
        <end position="197"/>
    </location>
</feature>
<dbReference type="InterPro" id="IPR050808">
    <property type="entry name" value="Phage_Integrase"/>
</dbReference>
<evidence type="ECO:0000256" key="3">
    <source>
        <dbReference type="ARBA" id="ARBA00023125"/>
    </source>
</evidence>
<evidence type="ECO:0000313" key="8">
    <source>
        <dbReference type="EMBL" id="SDG97166.1"/>
    </source>
</evidence>
<evidence type="ECO:0000259" key="7">
    <source>
        <dbReference type="PROSITE" id="PS51900"/>
    </source>
</evidence>
<feature type="region of interest" description="Disordered" evidence="6">
    <location>
        <begin position="432"/>
        <end position="475"/>
    </location>
</feature>
<dbReference type="PROSITE" id="PS51900">
    <property type="entry name" value="CB"/>
    <property type="match status" value="1"/>
</dbReference>
<dbReference type="InterPro" id="IPR011010">
    <property type="entry name" value="DNA_brk_join_enz"/>
</dbReference>
<dbReference type="Gene3D" id="1.10.443.10">
    <property type="entry name" value="Intergrase catalytic core"/>
    <property type="match status" value="1"/>
</dbReference>
<dbReference type="STRING" id="440168.SAMN04487974_11475"/>
<proteinExistence type="inferred from homology"/>
<dbReference type="Proteomes" id="UP000199495">
    <property type="component" value="Unassembled WGS sequence"/>
</dbReference>
<dbReference type="InterPro" id="IPR038488">
    <property type="entry name" value="Integrase_DNA-bd_sf"/>
</dbReference>
<reference evidence="8 9" key="1">
    <citation type="submission" date="2016-10" db="EMBL/GenBank/DDBJ databases">
        <authorList>
            <person name="de Groot N.N."/>
        </authorList>
    </citation>
    <scope>NUCLEOTIDE SEQUENCE [LARGE SCALE GENOMIC DNA]</scope>
    <source>
        <strain evidence="8 9">CGMCC 1.10267</strain>
    </source>
</reference>
<evidence type="ECO:0000256" key="4">
    <source>
        <dbReference type="ARBA" id="ARBA00023172"/>
    </source>
</evidence>
<dbReference type="PANTHER" id="PTHR30629:SF2">
    <property type="entry name" value="PROPHAGE INTEGRASE INTS-RELATED"/>
    <property type="match status" value="1"/>
</dbReference>
<dbReference type="GO" id="GO:0003677">
    <property type="term" value="F:DNA binding"/>
    <property type="evidence" value="ECO:0007669"/>
    <property type="project" value="UniProtKB-UniRule"/>
</dbReference>
<keyword evidence="9" id="KW-1185">Reference proteome</keyword>